<dbReference type="OrthoDB" id="8371616at2"/>
<evidence type="ECO:0000256" key="1">
    <source>
        <dbReference type="SAM" id="MobiDB-lite"/>
    </source>
</evidence>
<evidence type="ECO:0000313" key="3">
    <source>
        <dbReference type="Proteomes" id="UP000219167"/>
    </source>
</evidence>
<reference evidence="2 3" key="1">
    <citation type="submission" date="2017-08" db="EMBL/GenBank/DDBJ databases">
        <authorList>
            <person name="de Groot N.N."/>
        </authorList>
    </citation>
    <scope>NUCLEOTIDE SEQUENCE [LARGE SCALE GENOMIC DNA]</scope>
    <source>
        <strain evidence="2 3">JC85</strain>
    </source>
</reference>
<protein>
    <recommendedName>
        <fullName evidence="4">PilZ domain-containing protein</fullName>
    </recommendedName>
</protein>
<proteinExistence type="predicted"/>
<sequence length="163" mass="18674">MKATKRTTYLNRVESDYFSRKWYSRSVTLFCNLLFTGKWMRQTQIVRCLVVEISEGGATVRIGKSQIPDHAYLVFGRFDVVVGSIVVQRDPGHLHLCFVKELRPDFVNRLARMSSPFSTLESLSRRTISVSENVQPMLRPMPSPPYGAQERGLGHSTKHSKRL</sequence>
<gene>
    <name evidence="2" type="ORF">SAMN05892877_12615</name>
</gene>
<dbReference type="EMBL" id="OBQD01000026">
    <property type="protein sequence ID" value="SOC47016.1"/>
    <property type="molecule type" value="Genomic_DNA"/>
</dbReference>
<dbReference type="Proteomes" id="UP000219167">
    <property type="component" value="Unassembled WGS sequence"/>
</dbReference>
<dbReference type="AlphaFoldDB" id="A0A285V1Y9"/>
<organism evidence="2 3">
    <name type="scientific">Rhizobium subbaraonis</name>
    <dbReference type="NCBI Taxonomy" id="908946"/>
    <lineage>
        <taxon>Bacteria</taxon>
        <taxon>Pseudomonadati</taxon>
        <taxon>Pseudomonadota</taxon>
        <taxon>Alphaproteobacteria</taxon>
        <taxon>Hyphomicrobiales</taxon>
        <taxon>Rhizobiaceae</taxon>
        <taxon>Rhizobium/Agrobacterium group</taxon>
        <taxon>Rhizobium</taxon>
    </lineage>
</organism>
<accession>A0A285V1Y9</accession>
<dbReference type="RefSeq" id="WP_097142821.1">
    <property type="nucleotide sequence ID" value="NZ_OBQD01000026.1"/>
</dbReference>
<keyword evidence="3" id="KW-1185">Reference proteome</keyword>
<feature type="region of interest" description="Disordered" evidence="1">
    <location>
        <begin position="135"/>
        <end position="163"/>
    </location>
</feature>
<evidence type="ECO:0000313" key="2">
    <source>
        <dbReference type="EMBL" id="SOC47016.1"/>
    </source>
</evidence>
<name>A0A285V1Y9_9HYPH</name>
<evidence type="ECO:0008006" key="4">
    <source>
        <dbReference type="Google" id="ProtNLM"/>
    </source>
</evidence>